<organism evidence="1 2">
    <name type="scientific">Candidatus Methanobinarius endosymbioticus</name>
    <dbReference type="NCBI Taxonomy" id="2006182"/>
    <lineage>
        <taxon>Archaea</taxon>
        <taxon>Methanobacteriati</taxon>
        <taxon>Methanobacteriota</taxon>
        <taxon>Methanomada group</taxon>
        <taxon>Methanobacteria</taxon>
        <taxon>Methanobacteriales</taxon>
        <taxon>Methanobacteriaceae</taxon>
        <taxon>Candidatus Methanobinarius</taxon>
    </lineage>
</organism>
<accession>A0A366ME00</accession>
<reference evidence="1 2" key="1">
    <citation type="submission" date="2018-06" db="EMBL/GenBank/DDBJ databases">
        <title>Genomic insight into two independent archaeal endosymbiosis events.</title>
        <authorList>
            <person name="Lind A.E."/>
            <person name="Lewis W.H."/>
            <person name="Spang A."/>
            <person name="Guy L."/>
            <person name="Embley M.T."/>
            <person name="Ettema T.J.G."/>
        </authorList>
    </citation>
    <scope>NUCLEOTIDE SEQUENCE [LARGE SCALE GENOMIC DNA]</scope>
    <source>
        <strain evidence="1">NOE</strain>
    </source>
</reference>
<sequence length="182" mass="19197">MSQGVTIFNRGYYFSVVNSTFIGSNASIGGAIYSTGSSINLIAINSTFIGSSASIGGAIYSTAYSNVNTSTFNNNNARNYGDAIYNSGRMSLVGNKMLGNSAGTNGPMIYNDGAMGILNLSYLDNVTVYVGSISSIILYATLTDDMDNTVSGQNISFYINGTLIGSLVSDRNRKANITFHNT</sequence>
<dbReference type="EMBL" id="NIZT01000003">
    <property type="protein sequence ID" value="RBQ24481.1"/>
    <property type="molecule type" value="Genomic_DNA"/>
</dbReference>
<protein>
    <submittedName>
        <fullName evidence="1">Uncharacterized protein</fullName>
    </submittedName>
</protein>
<evidence type="ECO:0000313" key="2">
    <source>
        <dbReference type="Proteomes" id="UP000253099"/>
    </source>
</evidence>
<dbReference type="Proteomes" id="UP000253099">
    <property type="component" value="Unassembled WGS sequence"/>
</dbReference>
<name>A0A366ME00_9EURY</name>
<evidence type="ECO:0000313" key="1">
    <source>
        <dbReference type="EMBL" id="RBQ24481.1"/>
    </source>
</evidence>
<keyword evidence="2" id="KW-1185">Reference proteome</keyword>
<gene>
    <name evidence="1" type="ORF">ALNOE001_01280</name>
</gene>
<dbReference type="AlphaFoldDB" id="A0A366ME00"/>
<comment type="caution">
    <text evidence="1">The sequence shown here is derived from an EMBL/GenBank/DDBJ whole genome shotgun (WGS) entry which is preliminary data.</text>
</comment>
<proteinExistence type="predicted"/>